<name>A0A9P4S9X0_9PEZI</name>
<proteinExistence type="inferred from homology"/>
<dbReference type="GO" id="GO:0031422">
    <property type="term" value="C:RecQ family helicase-topoisomerase III complex"/>
    <property type="evidence" value="ECO:0007669"/>
    <property type="project" value="TreeGrafter"/>
</dbReference>
<dbReference type="InterPro" id="IPR049363">
    <property type="entry name" value="RMI1_N"/>
</dbReference>
<organism evidence="5 6">
    <name type="scientific">Patellaria atrata CBS 101060</name>
    <dbReference type="NCBI Taxonomy" id="1346257"/>
    <lineage>
        <taxon>Eukaryota</taxon>
        <taxon>Fungi</taxon>
        <taxon>Dikarya</taxon>
        <taxon>Ascomycota</taxon>
        <taxon>Pezizomycotina</taxon>
        <taxon>Dothideomycetes</taxon>
        <taxon>Dothideomycetes incertae sedis</taxon>
        <taxon>Patellariales</taxon>
        <taxon>Patellariaceae</taxon>
        <taxon>Patellaria</taxon>
    </lineage>
</organism>
<evidence type="ECO:0000256" key="2">
    <source>
        <dbReference type="ARBA" id="ARBA00018987"/>
    </source>
</evidence>
<evidence type="ECO:0000259" key="4">
    <source>
        <dbReference type="Pfam" id="PF21000"/>
    </source>
</evidence>
<dbReference type="Pfam" id="PF08585">
    <property type="entry name" value="RMI1_N_C"/>
    <property type="match status" value="1"/>
</dbReference>
<reference evidence="5" key="1">
    <citation type="journal article" date="2020" name="Stud. Mycol.">
        <title>101 Dothideomycetes genomes: a test case for predicting lifestyles and emergence of pathogens.</title>
        <authorList>
            <person name="Haridas S."/>
            <person name="Albert R."/>
            <person name="Binder M."/>
            <person name="Bloem J."/>
            <person name="Labutti K."/>
            <person name="Salamov A."/>
            <person name="Andreopoulos B."/>
            <person name="Baker S."/>
            <person name="Barry K."/>
            <person name="Bills G."/>
            <person name="Bluhm B."/>
            <person name="Cannon C."/>
            <person name="Castanera R."/>
            <person name="Culley D."/>
            <person name="Daum C."/>
            <person name="Ezra D."/>
            <person name="Gonzalez J."/>
            <person name="Henrissat B."/>
            <person name="Kuo A."/>
            <person name="Liang C."/>
            <person name="Lipzen A."/>
            <person name="Lutzoni F."/>
            <person name="Magnuson J."/>
            <person name="Mondo S."/>
            <person name="Nolan M."/>
            <person name="Ohm R."/>
            <person name="Pangilinan J."/>
            <person name="Park H.-J."/>
            <person name="Ramirez L."/>
            <person name="Alfaro M."/>
            <person name="Sun H."/>
            <person name="Tritt A."/>
            <person name="Yoshinaga Y."/>
            <person name="Zwiers L.-H."/>
            <person name="Turgeon B."/>
            <person name="Goodwin S."/>
            <person name="Spatafora J."/>
            <person name="Crous P."/>
            <person name="Grigoriev I."/>
        </authorList>
    </citation>
    <scope>NUCLEOTIDE SEQUENCE</scope>
    <source>
        <strain evidence="5">CBS 101060</strain>
    </source>
</reference>
<dbReference type="PANTHER" id="PTHR14790:SF15">
    <property type="entry name" value="RECQ-MEDIATED GENOME INSTABILITY PROTEIN 1"/>
    <property type="match status" value="1"/>
</dbReference>
<dbReference type="EMBL" id="MU006096">
    <property type="protein sequence ID" value="KAF2838564.1"/>
    <property type="molecule type" value="Genomic_DNA"/>
</dbReference>
<comment type="similarity">
    <text evidence="1">Belongs to the RMI1 family.</text>
</comment>
<accession>A0A9P4S9X0</accession>
<dbReference type="Gene3D" id="2.40.50.770">
    <property type="entry name" value="RecQ-mediated genome instability protein Rmi1, C-terminal domain"/>
    <property type="match status" value="1"/>
</dbReference>
<keyword evidence="6" id="KW-1185">Reference proteome</keyword>
<dbReference type="InterPro" id="IPR013894">
    <property type="entry name" value="RMI1_OB"/>
</dbReference>
<dbReference type="GO" id="GO:0000712">
    <property type="term" value="P:resolution of meiotic recombination intermediates"/>
    <property type="evidence" value="ECO:0007669"/>
    <property type="project" value="TreeGrafter"/>
</dbReference>
<dbReference type="AlphaFoldDB" id="A0A9P4S9X0"/>
<dbReference type="OrthoDB" id="341511at2759"/>
<feature type="domain" description="RMI1 N-terminal" evidence="4">
    <location>
        <begin position="14"/>
        <end position="58"/>
    </location>
</feature>
<dbReference type="GO" id="GO:0000724">
    <property type="term" value="P:double-strand break repair via homologous recombination"/>
    <property type="evidence" value="ECO:0007669"/>
    <property type="project" value="TreeGrafter"/>
</dbReference>
<comment type="caution">
    <text evidence="5">The sequence shown here is derived from an EMBL/GenBank/DDBJ whole genome shotgun (WGS) entry which is preliminary data.</text>
</comment>
<evidence type="ECO:0000259" key="3">
    <source>
        <dbReference type="Pfam" id="PF08585"/>
    </source>
</evidence>
<dbReference type="Proteomes" id="UP000799429">
    <property type="component" value="Unassembled WGS sequence"/>
</dbReference>
<dbReference type="Pfam" id="PF21000">
    <property type="entry name" value="RMI1_N_N"/>
    <property type="match status" value="1"/>
</dbReference>
<sequence>MTTTNLAQEISTHLASKSLYPSQGWLDGFLTSIRIGTALPALKSTAQFRILASDITQTLDRSVTAAFPPDVLDATKKERILPDPIPVQVLDVEDIGRSRWSQVEAIEAAERGETTKGKEIIRVVQSEEQGERRDDEAAASGGPHKVLVQDVRGSQVYGIEMFPVQGMDLSMGIGSKLLLNNVVLARGVLLLDANSTTVVGGRIATMHEAWKAGRKARLKKAANEKGV</sequence>
<protein>
    <recommendedName>
        <fullName evidence="2">RecQ-mediated genome instability protein 1</fullName>
    </recommendedName>
</protein>
<dbReference type="InterPro" id="IPR042470">
    <property type="entry name" value="RMI1_N_C_sf"/>
</dbReference>
<feature type="domain" description="RecQ mediated genome instability protein 1 OB-fold" evidence="3">
    <location>
        <begin position="68"/>
        <end position="214"/>
    </location>
</feature>
<evidence type="ECO:0000313" key="6">
    <source>
        <dbReference type="Proteomes" id="UP000799429"/>
    </source>
</evidence>
<evidence type="ECO:0000313" key="5">
    <source>
        <dbReference type="EMBL" id="KAF2838564.1"/>
    </source>
</evidence>
<dbReference type="GO" id="GO:0016604">
    <property type="term" value="C:nuclear body"/>
    <property type="evidence" value="ECO:0007669"/>
    <property type="project" value="TreeGrafter"/>
</dbReference>
<dbReference type="SMART" id="SM01161">
    <property type="entry name" value="DUF1767"/>
    <property type="match status" value="1"/>
</dbReference>
<evidence type="ECO:0000256" key="1">
    <source>
        <dbReference type="ARBA" id="ARBA00006395"/>
    </source>
</evidence>
<dbReference type="PANTHER" id="PTHR14790">
    <property type="entry name" value="RECQ-MEDIATED GENOME INSTABILITY PROTEIN 1 RMI1"/>
    <property type="match status" value="1"/>
</dbReference>
<gene>
    <name evidence="5" type="ORF">M501DRAFT_815685</name>
</gene>